<evidence type="ECO:0000313" key="2">
    <source>
        <dbReference type="EMBL" id="KAF0134204.1"/>
    </source>
</evidence>
<dbReference type="Pfam" id="PF18949">
    <property type="entry name" value="DUF5693"/>
    <property type="match status" value="1"/>
</dbReference>
<dbReference type="AlphaFoldDB" id="A0A833L118"/>
<feature type="transmembrane region" description="Helical" evidence="1">
    <location>
        <begin position="463"/>
        <end position="481"/>
    </location>
</feature>
<reference evidence="2 3" key="1">
    <citation type="submission" date="2019-12" db="EMBL/GenBank/DDBJ databases">
        <authorList>
            <person name="Wolfe R."/>
            <person name="Danczak R."/>
            <person name="Wilkins M."/>
        </authorList>
    </citation>
    <scope>NUCLEOTIDE SEQUENCE [LARGE SCALE GENOMIC DNA]</scope>
    <source>
        <strain evidence="2">X2_MaxBin.013</strain>
    </source>
</reference>
<protein>
    <submittedName>
        <fullName evidence="2">Uncharacterized protein</fullName>
    </submittedName>
</protein>
<evidence type="ECO:0000313" key="3">
    <source>
        <dbReference type="Proteomes" id="UP000488506"/>
    </source>
</evidence>
<feature type="transmembrane region" description="Helical" evidence="1">
    <location>
        <begin position="570"/>
        <end position="592"/>
    </location>
</feature>
<feature type="transmembrane region" description="Helical" evidence="1">
    <location>
        <begin position="390"/>
        <end position="409"/>
    </location>
</feature>
<feature type="transmembrane region" description="Helical" evidence="1">
    <location>
        <begin position="549"/>
        <end position="564"/>
    </location>
</feature>
<keyword evidence="1" id="KW-0472">Membrane</keyword>
<feature type="transmembrane region" description="Helical" evidence="1">
    <location>
        <begin position="6"/>
        <end position="26"/>
    </location>
</feature>
<feature type="transmembrane region" description="Helical" evidence="1">
    <location>
        <begin position="604"/>
        <end position="625"/>
    </location>
</feature>
<proteinExistence type="predicted"/>
<dbReference type="EMBL" id="WPAF01000011">
    <property type="protein sequence ID" value="KAF0134204.1"/>
    <property type="molecule type" value="Genomic_DNA"/>
</dbReference>
<keyword evidence="1" id="KW-1133">Transmembrane helix</keyword>
<dbReference type="Proteomes" id="UP000488506">
    <property type="component" value="Unassembled WGS sequence"/>
</dbReference>
<accession>A0A833L118</accession>
<sequence length="631" mass="69788">MFERVIRILLGIALTAAVIVSGYLAYTRHVSESSSKTVELVMDLRDIQMLSALSKYPVDKLLNDLKKLGIASIGLSEEKLSDANVLGEVYYASGAGILKSGYLHNAIANKPIKPDNSYLICFNPEAGKRIERNLLIALPKKGIKKLSDNVIEINSTDVYLGDLGVGFSEVVESHLTRKGFRIIPRIKNDIRCDVGKNVNEFKNHDTVIFDGDEILGYPEKISVLAQALKQNKIKYGNVEIIKQDGDSQLKKLMGVEIVRVHSVPKDELLKINKDEALIRFNRAIKERSIRLIYVRPFLPPQITEDPVKYNLQYLKELKTLIEKGGYSFGKASAPAIVSSTPWQTTLMGMGVLVFIILLVEAFIPLPWYVVLACLAASPVMIIFAGTNNFLLEKVLAFLAAVVVPSYAVISQYNKKQLYLPSSNIIFNSIYIMVNVISECAIGVFLIIGLLANTSFMLGAQGFIGIKIALVLPVLVIVLYFIPRSKEKIMGLLNQKVPVYSIFLGVLLLAGFGILLARSGNFTLPVPQFEKIFRSFLEVVLGIRPRTKEFLIGYPFLIMAGIMLLKGKKDWLWLFLAVGVIGPISLINSFTHIHTPILISIIRSINGLVLGVVVGAAVSMGLVKILNNKRNS</sequence>
<organism evidence="2 3">
    <name type="scientific">Candidatus Saganbacteria bacterium</name>
    <dbReference type="NCBI Taxonomy" id="2575572"/>
    <lineage>
        <taxon>Bacteria</taxon>
        <taxon>Bacillati</taxon>
        <taxon>Saganbacteria</taxon>
    </lineage>
</organism>
<dbReference type="InterPro" id="IPR043748">
    <property type="entry name" value="DUF5693"/>
</dbReference>
<keyword evidence="1" id="KW-0812">Transmembrane</keyword>
<feature type="transmembrane region" description="Helical" evidence="1">
    <location>
        <begin position="496"/>
        <end position="516"/>
    </location>
</feature>
<name>A0A833L118_UNCSA</name>
<gene>
    <name evidence="2" type="ORF">FD145_847</name>
</gene>
<evidence type="ECO:0000256" key="1">
    <source>
        <dbReference type="SAM" id="Phobius"/>
    </source>
</evidence>
<feature type="transmembrane region" description="Helical" evidence="1">
    <location>
        <begin position="429"/>
        <end position="451"/>
    </location>
</feature>
<comment type="caution">
    <text evidence="2">The sequence shown here is derived from an EMBL/GenBank/DDBJ whole genome shotgun (WGS) entry which is preliminary data.</text>
</comment>